<dbReference type="OrthoDB" id="10261563at2759"/>
<sequence>MPSATAQNEPARIPAWKRLGLQLKSQTSPESALEPAQIELSKRKREDAIDNGPTKKSKPVFQLTTEAPVTPIFSRKKSVTFTPETKVDDGDSIKQLFNSWVAEQKSQDPSFQLQNSQPALRTPEASIVEEQVKTTLNEKDRRAERVKKPKQEKGKASKSAKPSKIVKPASFSSRPYLQYLRQYHESRGTWKFNKNHQTHLLKHVFDIDIIPSDHAHLICPYVRGLQGGVRTRLRDAALAIKVEDQEKGSAGFPDNMADPEKKQREYDAALQKYVQSMTASNASSTVGYEEGVLLGLSDANMAKRVAKRTRAEQILAELEASQDASEIVDKGMVNGDNDSQKRLRMNDGSTQKVARRRKQRTATIEDDSSSSDSDDSGNDSSDDSVTENDEADDTSSSSSSSSSESASDEEDSEEDSQDSSEDSEDDDD</sequence>
<name>A0A2J6S0M2_HYAVF</name>
<feature type="compositionally biased region" description="Low complexity" evidence="1">
    <location>
        <begin position="394"/>
        <end position="405"/>
    </location>
</feature>
<reference evidence="3 4" key="1">
    <citation type="submission" date="2016-04" db="EMBL/GenBank/DDBJ databases">
        <title>A degradative enzymes factory behind the ericoid mycorrhizal symbiosis.</title>
        <authorList>
            <consortium name="DOE Joint Genome Institute"/>
            <person name="Martino E."/>
            <person name="Morin E."/>
            <person name="Grelet G."/>
            <person name="Kuo A."/>
            <person name="Kohler A."/>
            <person name="Daghino S."/>
            <person name="Barry K."/>
            <person name="Choi C."/>
            <person name="Cichocki N."/>
            <person name="Clum A."/>
            <person name="Copeland A."/>
            <person name="Hainaut M."/>
            <person name="Haridas S."/>
            <person name="Labutti K."/>
            <person name="Lindquist E."/>
            <person name="Lipzen A."/>
            <person name="Khouja H.-R."/>
            <person name="Murat C."/>
            <person name="Ohm R."/>
            <person name="Olson A."/>
            <person name="Spatafora J."/>
            <person name="Veneault-Fourrey C."/>
            <person name="Henrissat B."/>
            <person name="Grigoriev I."/>
            <person name="Martin F."/>
            <person name="Perotto S."/>
        </authorList>
    </citation>
    <scope>NUCLEOTIDE SEQUENCE [LARGE SCALE GENOMIC DNA]</scope>
    <source>
        <strain evidence="3 4">F</strain>
    </source>
</reference>
<accession>A0A2J6S0M2</accession>
<dbReference type="PANTHER" id="PTHR22306:SF2">
    <property type="entry name" value="CHROMOSOME 7 OPEN READING FRAME 50"/>
    <property type="match status" value="1"/>
</dbReference>
<feature type="region of interest" description="Disordered" evidence="1">
    <location>
        <begin position="23"/>
        <end position="63"/>
    </location>
</feature>
<dbReference type="AlphaFoldDB" id="A0A2J6S0M2"/>
<dbReference type="Pfam" id="PF10180">
    <property type="entry name" value="WKF"/>
    <property type="match status" value="1"/>
</dbReference>
<feature type="compositionally biased region" description="Acidic residues" evidence="1">
    <location>
        <begin position="406"/>
        <end position="428"/>
    </location>
</feature>
<proteinExistence type="predicted"/>
<gene>
    <name evidence="3" type="ORF">L207DRAFT_509079</name>
</gene>
<evidence type="ECO:0000313" key="3">
    <source>
        <dbReference type="EMBL" id="PMD44326.1"/>
    </source>
</evidence>
<protein>
    <recommendedName>
        <fullName evidence="2">WKF domain-containing protein</fullName>
    </recommendedName>
</protein>
<keyword evidence="4" id="KW-1185">Reference proteome</keyword>
<dbReference type="PANTHER" id="PTHR22306">
    <property type="entry name" value="CHROMOSOME 7 OPEN READING FRAME 50"/>
    <property type="match status" value="1"/>
</dbReference>
<feature type="compositionally biased region" description="Low complexity" evidence="1">
    <location>
        <begin position="157"/>
        <end position="167"/>
    </location>
</feature>
<dbReference type="STRING" id="1149755.A0A2J6S0M2"/>
<dbReference type="Proteomes" id="UP000235786">
    <property type="component" value="Unassembled WGS sequence"/>
</dbReference>
<dbReference type="InterPro" id="IPR019327">
    <property type="entry name" value="WKF"/>
</dbReference>
<feature type="domain" description="WKF" evidence="2">
    <location>
        <begin position="178"/>
        <end position="239"/>
    </location>
</feature>
<organism evidence="3 4">
    <name type="scientific">Hyaloscypha variabilis (strain UAMH 11265 / GT02V1 / F)</name>
    <name type="common">Meliniomyces variabilis</name>
    <dbReference type="NCBI Taxonomy" id="1149755"/>
    <lineage>
        <taxon>Eukaryota</taxon>
        <taxon>Fungi</taxon>
        <taxon>Dikarya</taxon>
        <taxon>Ascomycota</taxon>
        <taxon>Pezizomycotina</taxon>
        <taxon>Leotiomycetes</taxon>
        <taxon>Helotiales</taxon>
        <taxon>Hyaloscyphaceae</taxon>
        <taxon>Hyaloscypha</taxon>
        <taxon>Hyaloscypha variabilis</taxon>
    </lineage>
</organism>
<evidence type="ECO:0000256" key="1">
    <source>
        <dbReference type="SAM" id="MobiDB-lite"/>
    </source>
</evidence>
<feature type="compositionally biased region" description="Acidic residues" evidence="1">
    <location>
        <begin position="364"/>
        <end position="393"/>
    </location>
</feature>
<feature type="region of interest" description="Disordered" evidence="1">
    <location>
        <begin position="136"/>
        <end position="167"/>
    </location>
</feature>
<evidence type="ECO:0000259" key="2">
    <source>
        <dbReference type="Pfam" id="PF10180"/>
    </source>
</evidence>
<evidence type="ECO:0000313" key="4">
    <source>
        <dbReference type="Proteomes" id="UP000235786"/>
    </source>
</evidence>
<dbReference type="EMBL" id="KZ613941">
    <property type="protein sequence ID" value="PMD44326.1"/>
    <property type="molecule type" value="Genomic_DNA"/>
</dbReference>
<feature type="region of interest" description="Disordered" evidence="1">
    <location>
        <begin position="329"/>
        <end position="428"/>
    </location>
</feature>